<evidence type="ECO:0000313" key="4">
    <source>
        <dbReference type="Proteomes" id="UP001558613"/>
    </source>
</evidence>
<feature type="compositionally biased region" description="Polar residues" evidence="1">
    <location>
        <begin position="548"/>
        <end position="567"/>
    </location>
</feature>
<feature type="region of interest" description="Disordered" evidence="1">
    <location>
        <begin position="533"/>
        <end position="588"/>
    </location>
</feature>
<feature type="domain" description="Integrase catalytic" evidence="2">
    <location>
        <begin position="348"/>
        <end position="486"/>
    </location>
</feature>
<dbReference type="PANTHER" id="PTHR37984">
    <property type="entry name" value="PROTEIN CBG26694"/>
    <property type="match status" value="1"/>
</dbReference>
<sequence>MKTIIDKLDSVYLNEEKDCQYDAYTEFDRITREHGVAMADYIIEFEWKYNKLRNFGMILPDAVLAFKLLDTAGLDVKDKQLALTACSTLTFSDMRSALKRIFGENHVHGSHSKDDSAYFTDFSKKNNKPRPQKQSRMQPGTNPIDKYGRRSKCAICQSTFHWAKDCPHRSEQARIAEDLEQCNITLFSGDTLSDSEIFMVESLGSAVIDTACTKTVCGQKWLDHYISGLKPAEQKKLECTDSAKAFKFGDGRVVQSAQKVKIPAKIGQTNCHIETEVVPADIPLLLSKTSLKRVGAVLDLQNDKAIMFKHPVTLELTFSGHYCVNLQQKDLPCDVEKCSEDEVLMVTENMSPKEKKRVLLKLHKQFGHASVDRLEKLLASSGNYDDECIRILKNIVDSCETCVSAGSIVTTKKASEIVKIFIHCWISTHGPPKRLFSDNGGEFNNEEMRDMAEKFNIEVKTTAAYSPWSNGLLEIHNQTLTEILLKVTGDKVYYKHVDSAQWKGPGVVIGQDGAVIFVRHGGSYVRVHHSRLRKTDDNHTVQEEGEKQGQNSVDNKTVQAPEPSQISDDSDTDIVENSPVSKEREVGEQYGTLPQPLEEVRNQCPRLKAGQTITYTDRESGESRTAQILGRAGKVTGMHKDWYNLQYTHPEVVAGITGSADLTQLDDLQVISLDMTVTNSNQQESDVYIIENETFVAAKKNELDNWKRNRVFNEVKDDGQKCISTRWGRELNRNVYIRPPPEAQSGGILWKLNKCVYGLADTSLYWYNKVKDTMQQLGGRVSKIDPAVFYWLDDSSELIEILASHVDDFLWGGSEMFSSTVIPHLKAAFQVGHEEHNSFSYVGMEISSVHGEIHVHQSMYIKGLQPIVIDPARAVQREAPLTDSETDILRSKIGQILWTARQS</sequence>
<dbReference type="EMBL" id="JAYMGO010000001">
    <property type="protein sequence ID" value="KAL1281668.1"/>
    <property type="molecule type" value="Genomic_DNA"/>
</dbReference>
<comment type="caution">
    <text evidence="3">The sequence shown here is derived from an EMBL/GenBank/DDBJ whole genome shotgun (WGS) entry which is preliminary data.</text>
</comment>
<proteinExistence type="predicted"/>
<organism evidence="3 4">
    <name type="scientific">Cirrhinus molitorella</name>
    <name type="common">mud carp</name>
    <dbReference type="NCBI Taxonomy" id="172907"/>
    <lineage>
        <taxon>Eukaryota</taxon>
        <taxon>Metazoa</taxon>
        <taxon>Chordata</taxon>
        <taxon>Craniata</taxon>
        <taxon>Vertebrata</taxon>
        <taxon>Euteleostomi</taxon>
        <taxon>Actinopterygii</taxon>
        <taxon>Neopterygii</taxon>
        <taxon>Teleostei</taxon>
        <taxon>Ostariophysi</taxon>
        <taxon>Cypriniformes</taxon>
        <taxon>Cyprinidae</taxon>
        <taxon>Labeoninae</taxon>
        <taxon>Labeonini</taxon>
        <taxon>Cirrhinus</taxon>
    </lineage>
</organism>
<dbReference type="Proteomes" id="UP001558613">
    <property type="component" value="Unassembled WGS sequence"/>
</dbReference>
<reference evidence="3 4" key="1">
    <citation type="submission" date="2023-09" db="EMBL/GenBank/DDBJ databases">
        <authorList>
            <person name="Wang M."/>
        </authorList>
    </citation>
    <scope>NUCLEOTIDE SEQUENCE [LARGE SCALE GENOMIC DNA]</scope>
    <source>
        <strain evidence="3">GT-2023</strain>
        <tissue evidence="3">Liver</tissue>
    </source>
</reference>
<dbReference type="SUPFAM" id="SSF53098">
    <property type="entry name" value="Ribonuclease H-like"/>
    <property type="match status" value="1"/>
</dbReference>
<feature type="compositionally biased region" description="Basic and acidic residues" evidence="1">
    <location>
        <begin position="533"/>
        <end position="547"/>
    </location>
</feature>
<dbReference type="InterPro" id="IPR012337">
    <property type="entry name" value="RNaseH-like_sf"/>
</dbReference>
<dbReference type="PANTHER" id="PTHR37984:SF12">
    <property type="entry name" value="RIBONUCLEASE H"/>
    <property type="match status" value="1"/>
</dbReference>
<evidence type="ECO:0000259" key="2">
    <source>
        <dbReference type="PROSITE" id="PS50994"/>
    </source>
</evidence>
<name>A0ABR3NXB1_9TELE</name>
<accession>A0ABR3NXB1</accession>
<evidence type="ECO:0000256" key="1">
    <source>
        <dbReference type="SAM" id="MobiDB-lite"/>
    </source>
</evidence>
<dbReference type="PROSITE" id="PS50994">
    <property type="entry name" value="INTEGRASE"/>
    <property type="match status" value="1"/>
</dbReference>
<keyword evidence="4" id="KW-1185">Reference proteome</keyword>
<evidence type="ECO:0000313" key="3">
    <source>
        <dbReference type="EMBL" id="KAL1281668.1"/>
    </source>
</evidence>
<dbReference type="Pfam" id="PF07727">
    <property type="entry name" value="RVT_2"/>
    <property type="match status" value="1"/>
</dbReference>
<dbReference type="InterPro" id="IPR036397">
    <property type="entry name" value="RNaseH_sf"/>
</dbReference>
<protein>
    <recommendedName>
        <fullName evidence="2">Integrase catalytic domain-containing protein</fullName>
    </recommendedName>
</protein>
<dbReference type="InterPro" id="IPR050951">
    <property type="entry name" value="Retrovirus_Pol_polyprotein"/>
</dbReference>
<dbReference type="Gene3D" id="3.30.420.10">
    <property type="entry name" value="Ribonuclease H-like superfamily/Ribonuclease H"/>
    <property type="match status" value="1"/>
</dbReference>
<dbReference type="InterPro" id="IPR013103">
    <property type="entry name" value="RVT_2"/>
</dbReference>
<dbReference type="InterPro" id="IPR001584">
    <property type="entry name" value="Integrase_cat-core"/>
</dbReference>
<gene>
    <name evidence="3" type="ORF">QQF64_000471</name>
</gene>
<feature type="region of interest" description="Disordered" evidence="1">
    <location>
        <begin position="108"/>
        <end position="144"/>
    </location>
</feature>